<dbReference type="EMBL" id="CVMT01000004">
    <property type="protein sequence ID" value="CRG88396.1"/>
    <property type="molecule type" value="Genomic_DNA"/>
</dbReference>
<evidence type="ECO:0000256" key="1">
    <source>
        <dbReference type="SAM" id="MobiDB-lite"/>
    </source>
</evidence>
<feature type="region of interest" description="Disordered" evidence="1">
    <location>
        <begin position="211"/>
        <end position="263"/>
    </location>
</feature>
<reference evidence="2 3" key="1">
    <citation type="submission" date="2015-04" db="EMBL/GenBank/DDBJ databases">
        <authorList>
            <person name="Syromyatnikov M.Y."/>
            <person name="Popov V.N."/>
        </authorList>
    </citation>
    <scope>NUCLEOTIDE SEQUENCE [LARGE SCALE GENOMIC DNA]</scope>
    <source>
        <strain evidence="2">WF-38-12</strain>
    </source>
</reference>
<feature type="compositionally biased region" description="Low complexity" evidence="1">
    <location>
        <begin position="223"/>
        <end position="242"/>
    </location>
</feature>
<evidence type="ECO:0000313" key="2">
    <source>
        <dbReference type="EMBL" id="CRG88396.1"/>
    </source>
</evidence>
<name>A0A0U1LZQ3_TALIS</name>
<gene>
    <name evidence="2" type="ORF">PISL3812_05426</name>
</gene>
<dbReference type="AlphaFoldDB" id="A0A0U1LZQ3"/>
<keyword evidence="3" id="KW-1185">Reference proteome</keyword>
<sequence length="263" mass="27406">MPDVTTASWASAFTEQTPSMADNTRFITLALPLTETVPTVAGAAIFVTQTDPHFDTESSNDGSFNGLSLYTSTVSLETTTSNRGRSIPLTQTTEHTTTISRPSSTPLPNIDAHQDLVHRARRTGPVYLHAAIPISTEGDRADSDSRTHIDTVAAILATASAPSVISSTLIHTRSISLTDIGSDRPTTTQTTCTLDPIPSILYTAAESTVGTSAPTSNVEATISPAPSATDTSSDDVPSSVSTQSGSITQSASFFRGAQDDGSS</sequence>
<feature type="compositionally biased region" description="Polar residues" evidence="1">
    <location>
        <begin position="243"/>
        <end position="252"/>
    </location>
</feature>
<organism evidence="2 3">
    <name type="scientific">Talaromyces islandicus</name>
    <name type="common">Penicillium islandicum</name>
    <dbReference type="NCBI Taxonomy" id="28573"/>
    <lineage>
        <taxon>Eukaryota</taxon>
        <taxon>Fungi</taxon>
        <taxon>Dikarya</taxon>
        <taxon>Ascomycota</taxon>
        <taxon>Pezizomycotina</taxon>
        <taxon>Eurotiomycetes</taxon>
        <taxon>Eurotiomycetidae</taxon>
        <taxon>Eurotiales</taxon>
        <taxon>Trichocomaceae</taxon>
        <taxon>Talaromyces</taxon>
        <taxon>Talaromyces sect. Islandici</taxon>
    </lineage>
</organism>
<dbReference type="Proteomes" id="UP000054383">
    <property type="component" value="Unassembled WGS sequence"/>
</dbReference>
<accession>A0A0U1LZQ3</accession>
<evidence type="ECO:0000313" key="3">
    <source>
        <dbReference type="Proteomes" id="UP000054383"/>
    </source>
</evidence>
<feature type="compositionally biased region" description="Polar residues" evidence="1">
    <location>
        <begin position="211"/>
        <end position="220"/>
    </location>
</feature>
<protein>
    <submittedName>
        <fullName evidence="2">Uncharacterized protein</fullName>
    </submittedName>
</protein>
<proteinExistence type="predicted"/>